<feature type="compositionally biased region" description="Low complexity" evidence="1">
    <location>
        <begin position="22"/>
        <end position="34"/>
    </location>
</feature>
<feature type="signal peptide" evidence="2">
    <location>
        <begin position="1"/>
        <end position="24"/>
    </location>
</feature>
<dbReference type="SUPFAM" id="SSF81585">
    <property type="entry name" value="PsbU/PolX domain-like"/>
    <property type="match status" value="1"/>
</dbReference>
<feature type="chain" id="PRO_5009240870" evidence="2">
    <location>
        <begin position="25"/>
        <end position="107"/>
    </location>
</feature>
<reference evidence="3 4" key="1">
    <citation type="submission" date="2016-10" db="EMBL/GenBank/DDBJ databases">
        <authorList>
            <person name="de Groot N.N."/>
        </authorList>
    </citation>
    <scope>NUCLEOTIDE SEQUENCE [LARGE SCALE GENOMIC DNA]</scope>
    <source>
        <strain evidence="3 4">GAS232</strain>
    </source>
</reference>
<evidence type="ECO:0000256" key="1">
    <source>
        <dbReference type="SAM" id="MobiDB-lite"/>
    </source>
</evidence>
<dbReference type="Gene3D" id="1.10.150.320">
    <property type="entry name" value="Photosystem II 12 kDa extrinsic protein"/>
    <property type="match status" value="1"/>
</dbReference>
<accession>A0A1G7ETL4</accession>
<name>A0A1G7ETL4_9BACT</name>
<dbReference type="RefSeq" id="WP_047497662.1">
    <property type="nucleotide sequence ID" value="NZ_LT629690.1"/>
</dbReference>
<dbReference type="AlphaFoldDB" id="A0A1G7ETL4"/>
<dbReference type="Pfam" id="PF12836">
    <property type="entry name" value="HHH_3"/>
    <property type="match status" value="1"/>
</dbReference>
<feature type="region of interest" description="Disordered" evidence="1">
    <location>
        <begin position="22"/>
        <end position="43"/>
    </location>
</feature>
<dbReference type="Proteomes" id="UP000182427">
    <property type="component" value="Chromosome I"/>
</dbReference>
<protein>
    <submittedName>
        <fullName evidence="3">Helix-hairpin-helix motif-containing protein</fullName>
    </submittedName>
</protein>
<evidence type="ECO:0000313" key="3">
    <source>
        <dbReference type="EMBL" id="SDE66775.1"/>
    </source>
</evidence>
<gene>
    <name evidence="3" type="ORF">SAMN05444167_0085</name>
</gene>
<evidence type="ECO:0000313" key="4">
    <source>
        <dbReference type="Proteomes" id="UP000182427"/>
    </source>
</evidence>
<organism evidence="3 4">
    <name type="scientific">Terriglobus roseus</name>
    <dbReference type="NCBI Taxonomy" id="392734"/>
    <lineage>
        <taxon>Bacteria</taxon>
        <taxon>Pseudomonadati</taxon>
        <taxon>Acidobacteriota</taxon>
        <taxon>Terriglobia</taxon>
        <taxon>Terriglobales</taxon>
        <taxon>Acidobacteriaceae</taxon>
        <taxon>Terriglobus</taxon>
    </lineage>
</organism>
<evidence type="ECO:0000256" key="2">
    <source>
        <dbReference type="SAM" id="SignalP"/>
    </source>
</evidence>
<sequence>MKFFRSLPLLALALTLLPVSPAQSKPAAKAAATAPTPPAMTMGDPLDINTASLDQLQALPGIGQVYSKKIIDGRPYTAKNQLVSRGIVPKATYDKISSQIVAKQVKK</sequence>
<dbReference type="OrthoDB" id="9787778at2"/>
<proteinExistence type="predicted"/>
<keyword evidence="4" id="KW-1185">Reference proteome</keyword>
<keyword evidence="2" id="KW-0732">Signal</keyword>
<dbReference type="EMBL" id="LT629690">
    <property type="protein sequence ID" value="SDE66775.1"/>
    <property type="molecule type" value="Genomic_DNA"/>
</dbReference>